<dbReference type="HOGENOM" id="CLU_2134078_0_0_1"/>
<reference evidence="4" key="1">
    <citation type="journal article" date="2011" name="Proc. Natl. Acad. Sci. U.S.A.">
        <title>Obligate biotrophy features unraveled by the genomic analysis of rust fungi.</title>
        <authorList>
            <person name="Duplessis S."/>
            <person name="Cuomo C.A."/>
            <person name="Lin Y.-C."/>
            <person name="Aerts A."/>
            <person name="Tisserant E."/>
            <person name="Veneault-Fourrey C."/>
            <person name="Joly D.L."/>
            <person name="Hacquard S."/>
            <person name="Amselem J."/>
            <person name="Cantarel B.L."/>
            <person name="Chiu R."/>
            <person name="Coutinho P.M."/>
            <person name="Feau N."/>
            <person name="Field M."/>
            <person name="Frey P."/>
            <person name="Gelhaye E."/>
            <person name="Goldberg J."/>
            <person name="Grabherr M.G."/>
            <person name="Kodira C.D."/>
            <person name="Kohler A."/>
            <person name="Kuees U."/>
            <person name="Lindquist E.A."/>
            <person name="Lucas S.M."/>
            <person name="Mago R."/>
            <person name="Mauceli E."/>
            <person name="Morin E."/>
            <person name="Murat C."/>
            <person name="Pangilinan J.L."/>
            <person name="Park R."/>
            <person name="Pearson M."/>
            <person name="Quesneville H."/>
            <person name="Rouhier N."/>
            <person name="Sakthikumar S."/>
            <person name="Salamov A.A."/>
            <person name="Schmutz J."/>
            <person name="Selles B."/>
            <person name="Shapiro H."/>
            <person name="Tanguay P."/>
            <person name="Tuskan G.A."/>
            <person name="Henrissat B."/>
            <person name="Van de Peer Y."/>
            <person name="Rouze P."/>
            <person name="Ellis J.G."/>
            <person name="Dodds P.N."/>
            <person name="Schein J.E."/>
            <person name="Zhong S."/>
            <person name="Hamelin R.C."/>
            <person name="Grigoriev I.V."/>
            <person name="Szabo L.J."/>
            <person name="Martin F."/>
        </authorList>
    </citation>
    <scope>NUCLEOTIDE SEQUENCE [LARGE SCALE GENOMIC DNA]</scope>
    <source>
        <strain evidence="4">98AG31 / pathotype 3-4-7</strain>
    </source>
</reference>
<organism evidence="4">
    <name type="scientific">Melampsora larici-populina (strain 98AG31 / pathotype 3-4-7)</name>
    <name type="common">Poplar leaf rust fungus</name>
    <dbReference type="NCBI Taxonomy" id="747676"/>
    <lineage>
        <taxon>Eukaryota</taxon>
        <taxon>Fungi</taxon>
        <taxon>Dikarya</taxon>
        <taxon>Basidiomycota</taxon>
        <taxon>Pucciniomycotina</taxon>
        <taxon>Pucciniomycetes</taxon>
        <taxon>Pucciniales</taxon>
        <taxon>Melampsoraceae</taxon>
        <taxon>Melampsora</taxon>
    </lineage>
</organism>
<protein>
    <recommendedName>
        <fullName evidence="5">G domain-containing protein</fullName>
    </recommendedName>
</protein>
<dbReference type="GO" id="GO:0032543">
    <property type="term" value="P:mitochondrial translation"/>
    <property type="evidence" value="ECO:0007669"/>
    <property type="project" value="TreeGrafter"/>
</dbReference>
<dbReference type="Gene3D" id="3.40.50.300">
    <property type="entry name" value="P-loop containing nucleotide triphosphate hydrolases"/>
    <property type="match status" value="1"/>
</dbReference>
<keyword evidence="4" id="KW-1185">Reference proteome</keyword>
<accession>F4SDF2</accession>
<dbReference type="InterPro" id="IPR027417">
    <property type="entry name" value="P-loop_NTPase"/>
</dbReference>
<proteinExistence type="predicted"/>
<dbReference type="GO" id="GO:0005525">
    <property type="term" value="F:GTP binding"/>
    <property type="evidence" value="ECO:0007669"/>
    <property type="project" value="UniProtKB-KW"/>
</dbReference>
<dbReference type="Proteomes" id="UP000001072">
    <property type="component" value="Unassembled WGS sequence"/>
</dbReference>
<name>F4SDF2_MELLP</name>
<evidence type="ECO:0000313" key="3">
    <source>
        <dbReference type="EMBL" id="EGF97325.1"/>
    </source>
</evidence>
<gene>
    <name evidence="3" type="ORF">MELLADRAFT_114430</name>
</gene>
<dbReference type="InParanoid" id="F4SDF2"/>
<dbReference type="KEGG" id="mlr:MELLADRAFT_114430"/>
<evidence type="ECO:0000313" key="4">
    <source>
        <dbReference type="Proteomes" id="UP000001072"/>
    </source>
</evidence>
<evidence type="ECO:0008006" key="5">
    <source>
        <dbReference type="Google" id="ProtNLM"/>
    </source>
</evidence>
<dbReference type="GO" id="GO:0003924">
    <property type="term" value="F:GTPase activity"/>
    <property type="evidence" value="ECO:0007669"/>
    <property type="project" value="TreeGrafter"/>
</dbReference>
<dbReference type="OrthoDB" id="269151at2759"/>
<dbReference type="PANTHER" id="PTHR45782">
    <property type="entry name" value="MITOCHONDRIAL RIBOSOME-ASSOCIATED GTPASE 1"/>
    <property type="match status" value="1"/>
</dbReference>
<dbReference type="GO" id="GO:0005739">
    <property type="term" value="C:mitochondrion"/>
    <property type="evidence" value="ECO:0007669"/>
    <property type="project" value="TreeGrafter"/>
</dbReference>
<dbReference type="VEuPathDB" id="FungiDB:MELLADRAFT_114430"/>
<sequence length="113" mass="12276">MVCGMPNIGESSLLNAVGCRKGKVASEGPMPGHTRSIGPLVKISEPCKLLNGKPILLYLLKVFRDGKFGNWTLNAFQKIQTQTAGEGEAEEKTFVHTDLNSRVVVKVSKFLGF</sequence>
<dbReference type="GeneID" id="18925343"/>
<dbReference type="RefSeq" id="XP_007419409.1">
    <property type="nucleotide sequence ID" value="XM_007419347.1"/>
</dbReference>
<keyword evidence="2" id="KW-0342">GTP-binding</keyword>
<evidence type="ECO:0000256" key="2">
    <source>
        <dbReference type="ARBA" id="ARBA00023134"/>
    </source>
</evidence>
<dbReference type="PANTHER" id="PTHR45782:SF4">
    <property type="entry name" value="MITOCHONDRIAL RIBOSOME-ASSOCIATED GTPASE 1"/>
    <property type="match status" value="1"/>
</dbReference>
<dbReference type="EMBL" id="GL883252">
    <property type="protein sequence ID" value="EGF97325.1"/>
    <property type="molecule type" value="Genomic_DNA"/>
</dbReference>
<dbReference type="AlphaFoldDB" id="F4SDF2"/>
<keyword evidence="1" id="KW-0547">Nucleotide-binding</keyword>
<evidence type="ECO:0000256" key="1">
    <source>
        <dbReference type="ARBA" id="ARBA00022741"/>
    </source>
</evidence>